<evidence type="ECO:0000259" key="8">
    <source>
        <dbReference type="PROSITE" id="PS00463"/>
    </source>
</evidence>
<evidence type="ECO:0000313" key="9">
    <source>
        <dbReference type="EMBL" id="RSH89872.1"/>
    </source>
</evidence>
<keyword evidence="1" id="KW-0479">Metal-binding</keyword>
<gene>
    <name evidence="9" type="ORF">EHS25_001858</name>
</gene>
<keyword evidence="10" id="KW-1185">Reference proteome</keyword>
<evidence type="ECO:0000256" key="1">
    <source>
        <dbReference type="ARBA" id="ARBA00022723"/>
    </source>
</evidence>
<dbReference type="InterPro" id="IPR001138">
    <property type="entry name" value="Zn2Cys6_DnaBD"/>
</dbReference>
<evidence type="ECO:0000256" key="6">
    <source>
        <dbReference type="ARBA" id="ARBA00023242"/>
    </source>
</evidence>
<organism evidence="9 10">
    <name type="scientific">Saitozyma podzolica</name>
    <dbReference type="NCBI Taxonomy" id="1890683"/>
    <lineage>
        <taxon>Eukaryota</taxon>
        <taxon>Fungi</taxon>
        <taxon>Dikarya</taxon>
        <taxon>Basidiomycota</taxon>
        <taxon>Agaricomycotina</taxon>
        <taxon>Tremellomycetes</taxon>
        <taxon>Tremellales</taxon>
        <taxon>Trimorphomycetaceae</taxon>
        <taxon>Saitozyma</taxon>
    </lineage>
</organism>
<protein>
    <recommendedName>
        <fullName evidence="8">Zn(2)-C6 fungal-type domain-containing protein</fullName>
    </recommendedName>
</protein>
<evidence type="ECO:0000313" key="10">
    <source>
        <dbReference type="Proteomes" id="UP000279259"/>
    </source>
</evidence>
<dbReference type="InterPro" id="IPR035965">
    <property type="entry name" value="PAS-like_dom_sf"/>
</dbReference>
<dbReference type="SUPFAM" id="SSF55785">
    <property type="entry name" value="PYP-like sensor domain (PAS domain)"/>
    <property type="match status" value="1"/>
</dbReference>
<dbReference type="PANTHER" id="PTHR47659">
    <property type="entry name" value="ZN(II)2CYS6 TRANSCRIPTION FACTOR (EUROFUNG)-RELATED"/>
    <property type="match status" value="1"/>
</dbReference>
<keyword evidence="6" id="KW-0539">Nucleus</keyword>
<keyword evidence="5" id="KW-0804">Transcription</keyword>
<sequence length="469" mass="51065">MSLASLAPPNRTSDACQAVSVTGSPAQSSLAQITGTVEQRIGPVIRRVDGKANVTSACGPCKRAHLACDVGRPCKRCINMRKEDRCEDIPPKKRGRPKAVRTPLRLPKLRFSPSVEEPSSKKWRDAPPSVYHPPDATSPLPTPRLVDSRLINSSSAPLFTLFTTTELEVLRVSPACHALTGYHAHQYANSSLLDWLHPLDRHLIEMERTRLITVPFVHAPLQSDRDMEAAITRRSESELLSPAEGMGTPFPNQNVRIAHSGNHFSLFKIRLHLGGGLGASLWREETLGRIYLVVSCLLITPHTNTLPLEFTAHRPSPIPPPTPFSSAQASAEGLPSFSCIAAVADAASQVETTSHASPSNYSSDPPAQSLPATSTTQAYSNYSQNICTSSFYLPPPRSHSQPGAYRQPLCPADFPASPQVPGEFSSQRYYNPHPAPPYFHPQQTPIAGQSAHGDEWGSRIPSNGYGCRY</sequence>
<reference evidence="9 10" key="1">
    <citation type="submission" date="2018-11" db="EMBL/GenBank/DDBJ databases">
        <title>Genome sequence of Saitozyma podzolica DSM 27192.</title>
        <authorList>
            <person name="Aliyu H."/>
            <person name="Gorte O."/>
            <person name="Ochsenreither K."/>
        </authorList>
    </citation>
    <scope>NUCLEOTIDE SEQUENCE [LARGE SCALE GENOMIC DNA]</scope>
    <source>
        <strain evidence="9 10">DSM 27192</strain>
    </source>
</reference>
<comment type="caution">
    <text evidence="9">The sequence shown here is derived from an EMBL/GenBank/DDBJ whole genome shotgun (WGS) entry which is preliminary data.</text>
</comment>
<feature type="domain" description="Zn(2)-C6 fungal-type" evidence="8">
    <location>
        <begin position="57"/>
        <end position="86"/>
    </location>
</feature>
<feature type="region of interest" description="Disordered" evidence="7">
    <location>
        <begin position="397"/>
        <end position="469"/>
    </location>
</feature>
<dbReference type="EMBL" id="RSCD01000012">
    <property type="protein sequence ID" value="RSH89872.1"/>
    <property type="molecule type" value="Genomic_DNA"/>
</dbReference>
<dbReference type="AlphaFoldDB" id="A0A427YFK2"/>
<dbReference type="GO" id="GO:0003677">
    <property type="term" value="F:DNA binding"/>
    <property type="evidence" value="ECO:0007669"/>
    <property type="project" value="UniProtKB-KW"/>
</dbReference>
<evidence type="ECO:0000256" key="7">
    <source>
        <dbReference type="SAM" id="MobiDB-lite"/>
    </source>
</evidence>
<proteinExistence type="predicted"/>
<evidence type="ECO:0000256" key="5">
    <source>
        <dbReference type="ARBA" id="ARBA00023163"/>
    </source>
</evidence>
<keyword evidence="2" id="KW-0862">Zinc</keyword>
<evidence type="ECO:0000256" key="4">
    <source>
        <dbReference type="ARBA" id="ARBA00023125"/>
    </source>
</evidence>
<evidence type="ECO:0000256" key="2">
    <source>
        <dbReference type="ARBA" id="ARBA00022833"/>
    </source>
</evidence>
<dbReference type="InterPro" id="IPR000014">
    <property type="entry name" value="PAS"/>
</dbReference>
<keyword evidence="3" id="KW-0805">Transcription regulation</keyword>
<dbReference type="Proteomes" id="UP000279259">
    <property type="component" value="Unassembled WGS sequence"/>
</dbReference>
<dbReference type="PROSITE" id="PS00463">
    <property type="entry name" value="ZN2_CY6_FUNGAL_1"/>
    <property type="match status" value="1"/>
</dbReference>
<evidence type="ECO:0000256" key="3">
    <source>
        <dbReference type="ARBA" id="ARBA00023015"/>
    </source>
</evidence>
<dbReference type="GO" id="GO:0000981">
    <property type="term" value="F:DNA-binding transcription factor activity, RNA polymerase II-specific"/>
    <property type="evidence" value="ECO:0007669"/>
    <property type="project" value="InterPro"/>
</dbReference>
<dbReference type="STRING" id="1890683.A0A427YFK2"/>
<dbReference type="CDD" id="cd00130">
    <property type="entry name" value="PAS"/>
    <property type="match status" value="1"/>
</dbReference>
<accession>A0A427YFK2</accession>
<dbReference type="GO" id="GO:0008270">
    <property type="term" value="F:zinc ion binding"/>
    <property type="evidence" value="ECO:0007669"/>
    <property type="project" value="InterPro"/>
</dbReference>
<dbReference type="PANTHER" id="PTHR47659:SF4">
    <property type="entry name" value="ZN(II)2CYS6 TRANSCRIPTION FACTOR (EUROFUNG)"/>
    <property type="match status" value="1"/>
</dbReference>
<dbReference type="InterPro" id="IPR050335">
    <property type="entry name" value="ERT1_acuK_gluconeogen_tf"/>
</dbReference>
<dbReference type="OrthoDB" id="411251at2759"/>
<feature type="region of interest" description="Disordered" evidence="7">
    <location>
        <begin position="87"/>
        <end position="141"/>
    </location>
</feature>
<name>A0A427YFK2_9TREE</name>
<keyword evidence="4" id="KW-0238">DNA-binding</keyword>
<feature type="region of interest" description="Disordered" evidence="7">
    <location>
        <begin position="354"/>
        <end position="375"/>
    </location>
</feature>